<comment type="caution">
    <text evidence="1">The sequence shown here is derived from an EMBL/GenBank/DDBJ whole genome shotgun (WGS) entry which is preliminary data.</text>
</comment>
<keyword evidence="2" id="KW-1185">Reference proteome</keyword>
<gene>
    <name evidence="1" type="ORF">Vadar_007369</name>
</gene>
<protein>
    <submittedName>
        <fullName evidence="1">Uncharacterized protein</fullName>
    </submittedName>
</protein>
<proteinExistence type="predicted"/>
<sequence>MITTRSMASQRNQRNDRQEDSPAVTPEIYVALQRQMEILSKMLQETQQQNQELRNQLQRSEGPQHTHPQPSNHDEHDDRPQRPEGDRESQNQSSRNKRQERRPLERPGNNQDPLAAMQAQIESLARQVRGKALTTVEELVHNTDSPFTTKVMKEPLPRKFKMRHIDTFNGSTNPMDHLETYKNLMMLQEVLDEIMCRAFPVTLKGSARMWFNKIKSHSIGSFKKLIELMLRAQKHMNAEDALNARPSRDDNTELNPYQTGQGDKRKREQARISKDARVRRLDQRGPVKRGGPLEKYQ</sequence>
<dbReference type="EMBL" id="CM037151">
    <property type="protein sequence ID" value="KAH7842616.1"/>
    <property type="molecule type" value="Genomic_DNA"/>
</dbReference>
<evidence type="ECO:0000313" key="2">
    <source>
        <dbReference type="Proteomes" id="UP000828048"/>
    </source>
</evidence>
<name>A0ACB7XNV6_9ERIC</name>
<accession>A0ACB7XNV6</accession>
<organism evidence="1 2">
    <name type="scientific">Vaccinium darrowii</name>
    <dbReference type="NCBI Taxonomy" id="229202"/>
    <lineage>
        <taxon>Eukaryota</taxon>
        <taxon>Viridiplantae</taxon>
        <taxon>Streptophyta</taxon>
        <taxon>Embryophyta</taxon>
        <taxon>Tracheophyta</taxon>
        <taxon>Spermatophyta</taxon>
        <taxon>Magnoliopsida</taxon>
        <taxon>eudicotyledons</taxon>
        <taxon>Gunneridae</taxon>
        <taxon>Pentapetalae</taxon>
        <taxon>asterids</taxon>
        <taxon>Ericales</taxon>
        <taxon>Ericaceae</taxon>
        <taxon>Vaccinioideae</taxon>
        <taxon>Vaccinieae</taxon>
        <taxon>Vaccinium</taxon>
    </lineage>
</organism>
<reference evidence="1 2" key="1">
    <citation type="journal article" date="2021" name="Hortic Res">
        <title>High-quality reference genome and annotation aids understanding of berry development for evergreen blueberry (Vaccinium darrowii).</title>
        <authorList>
            <person name="Yu J."/>
            <person name="Hulse-Kemp A.M."/>
            <person name="Babiker E."/>
            <person name="Staton M."/>
        </authorList>
    </citation>
    <scope>NUCLEOTIDE SEQUENCE [LARGE SCALE GENOMIC DNA]</scope>
    <source>
        <strain evidence="2">cv. NJ 8807/NJ 8810</strain>
        <tissue evidence="1">Young leaf</tissue>
    </source>
</reference>
<dbReference type="Proteomes" id="UP000828048">
    <property type="component" value="Chromosome 1"/>
</dbReference>
<evidence type="ECO:0000313" key="1">
    <source>
        <dbReference type="EMBL" id="KAH7842616.1"/>
    </source>
</evidence>